<feature type="transmembrane region" description="Helical" evidence="1">
    <location>
        <begin position="90"/>
        <end position="109"/>
    </location>
</feature>
<proteinExistence type="predicted"/>
<keyword evidence="3" id="KW-1185">Reference proteome</keyword>
<gene>
    <name evidence="2" type="ORF">SNEC2469_LOCUS6122</name>
</gene>
<comment type="caution">
    <text evidence="2">The sequence shown here is derived from an EMBL/GenBank/DDBJ whole genome shotgun (WGS) entry which is preliminary data.</text>
</comment>
<name>A0A812MBX8_9DINO</name>
<accession>A0A812MBX8</accession>
<sequence length="289" mass="31168">MVMLEKTFVVLSYIASLVVNGLAASGVLSGQSIGEISDQFPTYVTPDGLTFAVWAVIYTLELLLVVMQCSAPDRIESLLQQSCCLTGLSVRWRLVFAFSLNAIWLPIYVNLLFGWALLVIILYLAFLFLVYVDLNTMTVDSFVQWVVYAAGIACNVSWVLVATAANKFTFLGELGWKDVYGVAGTPAAAVLVVAVVASIAIIVAAARSDFAWSLVAVWALAGLYRQQTIQDPSSFPPEAMNPTLAKCALWAAIVVGLATFTGLLLVPFNGAFRSKRGDLTVAHKPLATE</sequence>
<protein>
    <submittedName>
        <fullName evidence="2">Uncharacterized protein</fullName>
    </submittedName>
</protein>
<dbReference type="AlphaFoldDB" id="A0A812MBX8"/>
<feature type="transmembrane region" description="Helical" evidence="1">
    <location>
        <begin position="248"/>
        <end position="266"/>
    </location>
</feature>
<feature type="transmembrane region" description="Helical" evidence="1">
    <location>
        <begin position="210"/>
        <end position="228"/>
    </location>
</feature>
<feature type="transmembrane region" description="Helical" evidence="1">
    <location>
        <begin position="146"/>
        <end position="165"/>
    </location>
</feature>
<organism evidence="2 3">
    <name type="scientific">Symbiodinium necroappetens</name>
    <dbReference type="NCBI Taxonomy" id="1628268"/>
    <lineage>
        <taxon>Eukaryota</taxon>
        <taxon>Sar</taxon>
        <taxon>Alveolata</taxon>
        <taxon>Dinophyceae</taxon>
        <taxon>Suessiales</taxon>
        <taxon>Symbiodiniaceae</taxon>
        <taxon>Symbiodinium</taxon>
    </lineage>
</organism>
<dbReference type="Proteomes" id="UP000601435">
    <property type="component" value="Unassembled WGS sequence"/>
</dbReference>
<feature type="transmembrane region" description="Helical" evidence="1">
    <location>
        <begin position="115"/>
        <end position="134"/>
    </location>
</feature>
<dbReference type="OrthoDB" id="422620at2759"/>
<evidence type="ECO:0000313" key="3">
    <source>
        <dbReference type="Proteomes" id="UP000601435"/>
    </source>
</evidence>
<feature type="transmembrane region" description="Helical" evidence="1">
    <location>
        <begin position="48"/>
        <end position="69"/>
    </location>
</feature>
<reference evidence="2" key="1">
    <citation type="submission" date="2021-02" db="EMBL/GenBank/DDBJ databases">
        <authorList>
            <person name="Dougan E. K."/>
            <person name="Rhodes N."/>
            <person name="Thang M."/>
            <person name="Chan C."/>
        </authorList>
    </citation>
    <scope>NUCLEOTIDE SEQUENCE</scope>
</reference>
<keyword evidence="1" id="KW-0472">Membrane</keyword>
<keyword evidence="1" id="KW-0812">Transmembrane</keyword>
<dbReference type="PANTHER" id="PTHR33802">
    <property type="entry name" value="SI:CH211-161H7.5-RELATED"/>
    <property type="match status" value="1"/>
</dbReference>
<dbReference type="PANTHER" id="PTHR33802:SF1">
    <property type="entry name" value="XK-RELATED PROTEIN"/>
    <property type="match status" value="1"/>
</dbReference>
<feature type="transmembrane region" description="Helical" evidence="1">
    <location>
        <begin position="185"/>
        <end position="203"/>
    </location>
</feature>
<dbReference type="EMBL" id="CAJNJA010010901">
    <property type="protein sequence ID" value="CAE7263916.1"/>
    <property type="molecule type" value="Genomic_DNA"/>
</dbReference>
<evidence type="ECO:0000313" key="2">
    <source>
        <dbReference type="EMBL" id="CAE7263916.1"/>
    </source>
</evidence>
<keyword evidence="1" id="KW-1133">Transmembrane helix</keyword>
<evidence type="ECO:0000256" key="1">
    <source>
        <dbReference type="SAM" id="Phobius"/>
    </source>
</evidence>